<organism evidence="1 2">
    <name type="scientific">Herminiimonas aquatilis</name>
    <dbReference type="NCBI Taxonomy" id="345342"/>
    <lineage>
        <taxon>Bacteria</taxon>
        <taxon>Pseudomonadati</taxon>
        <taxon>Pseudomonadota</taxon>
        <taxon>Betaproteobacteria</taxon>
        <taxon>Burkholderiales</taxon>
        <taxon>Oxalobacteraceae</taxon>
        <taxon>Herminiimonas</taxon>
    </lineage>
</organism>
<dbReference type="InterPro" id="IPR011004">
    <property type="entry name" value="Trimer_LpxA-like_sf"/>
</dbReference>
<dbReference type="InterPro" id="IPR050484">
    <property type="entry name" value="Transf_Hexapept/Carb_Anhydrase"/>
</dbReference>
<dbReference type="PANTHER" id="PTHR13061">
    <property type="entry name" value="DYNACTIN SUBUNIT P25"/>
    <property type="match status" value="1"/>
</dbReference>
<evidence type="ECO:0000313" key="1">
    <source>
        <dbReference type="EMBL" id="MFC7297095.1"/>
    </source>
</evidence>
<dbReference type="RefSeq" id="WP_382232269.1">
    <property type="nucleotide sequence ID" value="NZ_JBHTCC010000001.1"/>
</dbReference>
<reference evidence="2" key="1">
    <citation type="journal article" date="2019" name="Int. J. Syst. Evol. Microbiol.">
        <title>The Global Catalogue of Microorganisms (GCM) 10K type strain sequencing project: providing services to taxonomists for standard genome sequencing and annotation.</title>
        <authorList>
            <consortium name="The Broad Institute Genomics Platform"/>
            <consortium name="The Broad Institute Genome Sequencing Center for Infectious Disease"/>
            <person name="Wu L."/>
            <person name="Ma J."/>
        </authorList>
    </citation>
    <scope>NUCLEOTIDE SEQUENCE [LARGE SCALE GENOMIC DNA]</scope>
    <source>
        <strain evidence="2">CCUG 36956</strain>
    </source>
</reference>
<accession>A0ABW2J272</accession>
<dbReference type="CDD" id="cd04645">
    <property type="entry name" value="LbH_gamma_CA_like"/>
    <property type="match status" value="1"/>
</dbReference>
<comment type="caution">
    <text evidence="1">The sequence shown here is derived from an EMBL/GenBank/DDBJ whole genome shotgun (WGS) entry which is preliminary data.</text>
</comment>
<protein>
    <submittedName>
        <fullName evidence="1">Gamma carbonic anhydrase family protein</fullName>
    </submittedName>
</protein>
<proteinExistence type="predicted"/>
<dbReference type="PANTHER" id="PTHR13061:SF29">
    <property type="entry name" value="GAMMA CARBONIC ANHYDRASE-LIKE 1, MITOCHONDRIAL-RELATED"/>
    <property type="match status" value="1"/>
</dbReference>
<dbReference type="Gene3D" id="2.160.10.10">
    <property type="entry name" value="Hexapeptide repeat proteins"/>
    <property type="match status" value="1"/>
</dbReference>
<dbReference type="InterPro" id="IPR047324">
    <property type="entry name" value="LbH_gamma_CA-like"/>
</dbReference>
<gene>
    <name evidence="1" type="ORF">ACFQO0_01440</name>
</gene>
<keyword evidence="2" id="KW-1185">Reference proteome</keyword>
<evidence type="ECO:0000313" key="2">
    <source>
        <dbReference type="Proteomes" id="UP001596379"/>
    </source>
</evidence>
<dbReference type="Proteomes" id="UP001596379">
    <property type="component" value="Unassembled WGS sequence"/>
</dbReference>
<dbReference type="SUPFAM" id="SSF51161">
    <property type="entry name" value="Trimeric LpxA-like enzymes"/>
    <property type="match status" value="1"/>
</dbReference>
<dbReference type="Pfam" id="PF00132">
    <property type="entry name" value="Hexapep"/>
    <property type="match status" value="1"/>
</dbReference>
<dbReference type="InterPro" id="IPR001451">
    <property type="entry name" value="Hexapep"/>
</dbReference>
<sequence>MAIYQLGAHVPDIASSAYITDSATIVGRVTIKAHSSVWFQVTVRGDNEDINIGENCNLQEGAVLHADPGFPLTLGDNVSVGHQAMIHGCSVGEGSLIGIQAVILNGAKIGKNCLVGAGALVTEGKEYPDNSLILGTPAKVVRTLSEGEIANLRRIADSYVTRALEFKNTLKKIG</sequence>
<name>A0ABW2J272_9BURK</name>
<dbReference type="EMBL" id="JBHTCC010000001">
    <property type="protein sequence ID" value="MFC7297095.1"/>
    <property type="molecule type" value="Genomic_DNA"/>
</dbReference>